<evidence type="ECO:0000313" key="1">
    <source>
        <dbReference type="EMBL" id="TSJ77803.1"/>
    </source>
</evidence>
<name>A0A556QMF3_9BACT</name>
<dbReference type="OrthoDB" id="196541at2"/>
<dbReference type="EMBL" id="VMBG01000001">
    <property type="protein sequence ID" value="TSJ77803.1"/>
    <property type="molecule type" value="Genomic_DNA"/>
</dbReference>
<organism evidence="1 2">
    <name type="scientific">Rariglobus hedericola</name>
    <dbReference type="NCBI Taxonomy" id="2597822"/>
    <lineage>
        <taxon>Bacteria</taxon>
        <taxon>Pseudomonadati</taxon>
        <taxon>Verrucomicrobiota</taxon>
        <taxon>Opitutia</taxon>
        <taxon>Opitutales</taxon>
        <taxon>Opitutaceae</taxon>
        <taxon>Rariglobus</taxon>
    </lineage>
</organism>
<dbReference type="Proteomes" id="UP000315648">
    <property type="component" value="Unassembled WGS sequence"/>
</dbReference>
<protein>
    <submittedName>
        <fullName evidence="1">Uncharacterized protein</fullName>
    </submittedName>
</protein>
<comment type="caution">
    <text evidence="1">The sequence shown here is derived from an EMBL/GenBank/DDBJ whole genome shotgun (WGS) entry which is preliminary data.</text>
</comment>
<sequence length="110" mass="11614">MSSLPAIICEITAPRSAQAAALAEIAGLCARDAGQRLVVKTLVIGRSKTGVNEPVLTLHLPVELASSQNQIWCLACRLACFCPDARVSVLVQGAFAGAEKAARTRRRRSA</sequence>
<dbReference type="AlphaFoldDB" id="A0A556QMF3"/>
<keyword evidence="2" id="KW-1185">Reference proteome</keyword>
<accession>A0A556QMF3</accession>
<reference evidence="1 2" key="1">
    <citation type="submission" date="2019-07" db="EMBL/GenBank/DDBJ databases">
        <title>Description of 53C-WASEF.</title>
        <authorList>
            <person name="Pitt A."/>
            <person name="Hahn M.W."/>
        </authorList>
    </citation>
    <scope>NUCLEOTIDE SEQUENCE [LARGE SCALE GENOMIC DNA]</scope>
    <source>
        <strain evidence="1 2">53C-WASEF</strain>
    </source>
</reference>
<dbReference type="RefSeq" id="WP_144228145.1">
    <property type="nucleotide sequence ID" value="NZ_CBCRVV010000001.1"/>
</dbReference>
<evidence type="ECO:0000313" key="2">
    <source>
        <dbReference type="Proteomes" id="UP000315648"/>
    </source>
</evidence>
<proteinExistence type="predicted"/>
<gene>
    <name evidence="1" type="ORF">FPL22_00420</name>
</gene>